<evidence type="ECO:0000313" key="2">
    <source>
        <dbReference type="EMBL" id="WNM57925.1"/>
    </source>
</evidence>
<dbReference type="AlphaFoldDB" id="A0AA96GCZ9"/>
<protein>
    <submittedName>
        <fullName evidence="2">Glycosyltransferase family A protein</fullName>
    </submittedName>
</protein>
<dbReference type="CDD" id="cd00761">
    <property type="entry name" value="Glyco_tranf_GTA_type"/>
    <property type="match status" value="1"/>
</dbReference>
<dbReference type="Gene3D" id="3.90.550.10">
    <property type="entry name" value="Spore Coat Polysaccharide Biosynthesis Protein SpsA, Chain A"/>
    <property type="match status" value="1"/>
</dbReference>
<name>A0AA96GCZ9_9BACT</name>
<gene>
    <name evidence="2" type="ORF">PP769_18425</name>
</gene>
<sequence length="321" mass="37128">MTSHSYSLASFPLVSVIVPVYNAAKFLRETLESILGQTYTPFEIIAVNDGSTDSSLKILEEYAHQIQCIHQENQGVAIARNVGVEWSLGSYVAFCDADDIWFPRKLEWQMDIVKRHPCVGVVAGFMEKIDELGRTLDSGQKPSDLYDQPRNLKQVLLMEGNLIGMSTSLIRKEIFQEIGGFQPGNKDLKAEDYDLWIRAAGKTKIYLSSKYVGQYRVLKHSRSHGSLRKEYGAQFQLLRMYRNEYSSDSYKIRKAKIYAEWADSSFFQGESHAWKLQKKAITLHPTHLSYYFRFSGELIKMKLKRLLRNFQEMISFRKDMR</sequence>
<dbReference type="RefSeq" id="WP_312643018.1">
    <property type="nucleotide sequence ID" value="NZ_CP116967.1"/>
</dbReference>
<dbReference type="GO" id="GO:0016758">
    <property type="term" value="F:hexosyltransferase activity"/>
    <property type="evidence" value="ECO:0007669"/>
    <property type="project" value="UniProtKB-ARBA"/>
</dbReference>
<dbReference type="Proteomes" id="UP001302719">
    <property type="component" value="Chromosome"/>
</dbReference>
<dbReference type="InterPro" id="IPR029044">
    <property type="entry name" value="Nucleotide-diphossugar_trans"/>
</dbReference>
<accession>A0AA96GCZ9</accession>
<dbReference type="Pfam" id="PF00535">
    <property type="entry name" value="Glycos_transf_2"/>
    <property type="match status" value="1"/>
</dbReference>
<proteinExistence type="predicted"/>
<dbReference type="InterPro" id="IPR001173">
    <property type="entry name" value="Glyco_trans_2-like"/>
</dbReference>
<evidence type="ECO:0000259" key="1">
    <source>
        <dbReference type="Pfam" id="PF00535"/>
    </source>
</evidence>
<feature type="domain" description="Glycosyltransferase 2-like" evidence="1">
    <location>
        <begin position="15"/>
        <end position="178"/>
    </location>
</feature>
<dbReference type="PANTHER" id="PTHR22916">
    <property type="entry name" value="GLYCOSYLTRANSFERASE"/>
    <property type="match status" value="1"/>
</dbReference>
<dbReference type="SUPFAM" id="SSF53448">
    <property type="entry name" value="Nucleotide-diphospho-sugar transferases"/>
    <property type="match status" value="1"/>
</dbReference>
<dbReference type="PANTHER" id="PTHR22916:SF3">
    <property type="entry name" value="UDP-GLCNAC:BETAGAL BETA-1,3-N-ACETYLGLUCOSAMINYLTRANSFERASE-LIKE PROTEIN 1"/>
    <property type="match status" value="1"/>
</dbReference>
<organism evidence="2 3">
    <name type="scientific">Candidatus Nitrospira allomarina</name>
    <dbReference type="NCBI Taxonomy" id="3020900"/>
    <lineage>
        <taxon>Bacteria</taxon>
        <taxon>Pseudomonadati</taxon>
        <taxon>Nitrospirota</taxon>
        <taxon>Nitrospiria</taxon>
        <taxon>Nitrospirales</taxon>
        <taxon>Nitrospiraceae</taxon>
        <taxon>Nitrospira</taxon>
    </lineage>
</organism>
<reference evidence="2 3" key="1">
    <citation type="submission" date="2023-01" db="EMBL/GenBank/DDBJ databases">
        <title>Cultivation and genomic characterization of new, ubiquitous marine nitrite-oxidizing bacteria from the Nitrospirales.</title>
        <authorList>
            <person name="Mueller A.J."/>
            <person name="Daebeler A."/>
            <person name="Herbold C.W."/>
            <person name="Kirkegaard R.H."/>
            <person name="Daims H."/>
        </authorList>
    </citation>
    <scope>NUCLEOTIDE SEQUENCE [LARGE SCALE GENOMIC DNA]</scope>
    <source>
        <strain evidence="2 3">VA</strain>
    </source>
</reference>
<dbReference type="EMBL" id="CP116967">
    <property type="protein sequence ID" value="WNM57925.1"/>
    <property type="molecule type" value="Genomic_DNA"/>
</dbReference>
<evidence type="ECO:0000313" key="3">
    <source>
        <dbReference type="Proteomes" id="UP001302719"/>
    </source>
</evidence>
<keyword evidence="3" id="KW-1185">Reference proteome</keyword>
<dbReference type="KEGG" id="nall:PP769_18425"/>